<evidence type="ECO:0000256" key="16">
    <source>
        <dbReference type="SAM" id="Phobius"/>
    </source>
</evidence>
<dbReference type="EMBL" id="CAJNOH010000054">
    <property type="protein sequence ID" value="CAF0816042.1"/>
    <property type="molecule type" value="Genomic_DNA"/>
</dbReference>
<feature type="region of interest" description="Disordered" evidence="15">
    <location>
        <begin position="446"/>
        <end position="469"/>
    </location>
</feature>
<evidence type="ECO:0000313" key="19">
    <source>
        <dbReference type="EMBL" id="CAF0768385.1"/>
    </source>
</evidence>
<feature type="signal peptide" evidence="17">
    <location>
        <begin position="1"/>
        <end position="22"/>
    </location>
</feature>
<keyword evidence="5 16" id="KW-0812">Transmembrane</keyword>
<dbReference type="Gene3D" id="3.30.40.10">
    <property type="entry name" value="Zinc/RING finger domain, C3HC4 (zinc finger)"/>
    <property type="match status" value="1"/>
</dbReference>
<comment type="caution">
    <text evidence="19">The sequence shown here is derived from an EMBL/GenBank/DDBJ whole genome shotgun (WGS) entry which is preliminary data.</text>
</comment>
<dbReference type="Proteomes" id="UP000663870">
    <property type="component" value="Unassembled WGS sequence"/>
</dbReference>
<dbReference type="InterPro" id="IPR001841">
    <property type="entry name" value="Znf_RING"/>
</dbReference>
<evidence type="ECO:0000256" key="14">
    <source>
        <dbReference type="PROSITE-ProRule" id="PRU00175"/>
    </source>
</evidence>
<dbReference type="AlphaFoldDB" id="A0A813QJ32"/>
<keyword evidence="11 16" id="KW-0472">Membrane</keyword>
<evidence type="ECO:0000256" key="9">
    <source>
        <dbReference type="ARBA" id="ARBA00022833"/>
    </source>
</evidence>
<dbReference type="CDD" id="cd02123">
    <property type="entry name" value="PA_C_RZF_like"/>
    <property type="match status" value="1"/>
</dbReference>
<comment type="subcellular location">
    <subcellularLocation>
        <location evidence="13">Endomembrane system</location>
        <topology evidence="13">Single-pass type I membrane protein</topology>
    </subcellularLocation>
</comment>
<feature type="region of interest" description="Disordered" evidence="15">
    <location>
        <begin position="289"/>
        <end position="320"/>
    </location>
</feature>
<feature type="transmembrane region" description="Helical" evidence="16">
    <location>
        <begin position="181"/>
        <end position="206"/>
    </location>
</feature>
<dbReference type="GO" id="GO:0012505">
    <property type="term" value="C:endomembrane system"/>
    <property type="evidence" value="ECO:0007669"/>
    <property type="project" value="UniProtKB-SubCell"/>
</dbReference>
<feature type="compositionally biased region" description="Polar residues" evidence="15">
    <location>
        <begin position="460"/>
        <end position="469"/>
    </location>
</feature>
<feature type="chain" id="PRO_5035596973" description="RING-type E3 ubiquitin transferase" evidence="17">
    <location>
        <begin position="23"/>
        <end position="469"/>
    </location>
</feature>
<dbReference type="PROSITE" id="PS50089">
    <property type="entry name" value="ZF_RING_2"/>
    <property type="match status" value="1"/>
</dbReference>
<evidence type="ECO:0000256" key="12">
    <source>
        <dbReference type="ARBA" id="ARBA00023180"/>
    </source>
</evidence>
<evidence type="ECO:0000313" key="20">
    <source>
        <dbReference type="EMBL" id="CAF0816042.1"/>
    </source>
</evidence>
<keyword evidence="10 16" id="KW-1133">Transmembrane helix</keyword>
<name>A0A813QJ32_9BILA</name>
<comment type="catalytic activity">
    <reaction evidence="1">
        <text>S-ubiquitinyl-[E2 ubiquitin-conjugating enzyme]-L-cysteine + [acceptor protein]-L-lysine = [E2 ubiquitin-conjugating enzyme]-L-cysteine + N(6)-ubiquitinyl-[acceptor protein]-L-lysine.</text>
        <dbReference type="EC" id="2.3.2.27"/>
    </reaction>
</comment>
<feature type="domain" description="RING-type" evidence="18">
    <location>
        <begin position="238"/>
        <end position="280"/>
    </location>
</feature>
<dbReference type="SMART" id="SM00184">
    <property type="entry name" value="RING"/>
    <property type="match status" value="1"/>
</dbReference>
<keyword evidence="9" id="KW-0862">Zinc</keyword>
<dbReference type="GO" id="GO:0005737">
    <property type="term" value="C:cytoplasm"/>
    <property type="evidence" value="ECO:0007669"/>
    <property type="project" value="UniProtKB-ARBA"/>
</dbReference>
<evidence type="ECO:0000256" key="2">
    <source>
        <dbReference type="ARBA" id="ARBA00004906"/>
    </source>
</evidence>
<evidence type="ECO:0000256" key="10">
    <source>
        <dbReference type="ARBA" id="ARBA00022989"/>
    </source>
</evidence>
<keyword evidence="21" id="KW-1185">Reference proteome</keyword>
<evidence type="ECO:0000256" key="13">
    <source>
        <dbReference type="ARBA" id="ARBA00046288"/>
    </source>
</evidence>
<dbReference type="GO" id="GO:0008270">
    <property type="term" value="F:zinc ion binding"/>
    <property type="evidence" value="ECO:0007669"/>
    <property type="project" value="UniProtKB-KW"/>
</dbReference>
<evidence type="ECO:0000256" key="17">
    <source>
        <dbReference type="SAM" id="SignalP"/>
    </source>
</evidence>
<evidence type="ECO:0000313" key="21">
    <source>
        <dbReference type="Proteomes" id="UP000663870"/>
    </source>
</evidence>
<dbReference type="Pfam" id="PF02225">
    <property type="entry name" value="PA"/>
    <property type="match status" value="1"/>
</dbReference>
<sequence length="469" mass="52123">MMNIISLILSYFLLSIVQVVLSDVYVYNDSNITIEDFDDQGASFGPSFPTGGLKGYIITTNPENGCKKILPPPNIPTFGYYWIAVIPRTIGNDTCEFALKVQNAQNANFSAVIIYNFEDKIITMGSSGSSGKNVHIPSTLITRTNGLKLISHYLYNKTSVNSTPLYHIKIMPEETLPVTAYLIPIAVILAFTILGLIGFILVKIYLRRRQTRRHRLPRSALKQLKIKKFVKGDPWEVCAICLDDYEDGAKLRILPCDHAYHMKCIDPWLINNRRQCPVCKRYVFPDHDNSDEEGNNNQQQQARTPTEQTPLVHSNNNINSTTDISINQRLSGRRLLNPSGRGIHNVSFASNESLEDVESLSSSLQTTSVHPATTVGVTFDRPLSNSRRYGSIHESSTTPRVANFFVGSIGGATDNTNVSVPSVAEDVSDIEIINDDGDEAIHSITTRSEENPAYVDDEGSTTNTSQIYL</sequence>
<keyword evidence="4" id="KW-0808">Transferase</keyword>
<evidence type="ECO:0000256" key="8">
    <source>
        <dbReference type="ARBA" id="ARBA00022771"/>
    </source>
</evidence>
<evidence type="ECO:0000256" key="11">
    <source>
        <dbReference type="ARBA" id="ARBA00023136"/>
    </source>
</evidence>
<dbReference type="InterPro" id="IPR046450">
    <property type="entry name" value="PA_dom_sf"/>
</dbReference>
<dbReference type="InterPro" id="IPR051653">
    <property type="entry name" value="E3_ligase_sorting_rcpt"/>
</dbReference>
<evidence type="ECO:0000256" key="3">
    <source>
        <dbReference type="ARBA" id="ARBA00012483"/>
    </source>
</evidence>
<dbReference type="InterPro" id="IPR044744">
    <property type="entry name" value="ZNRF4/RNF13/RNF167_PA"/>
</dbReference>
<keyword evidence="8 14" id="KW-0863">Zinc-finger</keyword>
<dbReference type="FunFam" id="3.30.40.10:FF:000824">
    <property type="entry name" value="E3 ubiquitin-protein ligase RNF13"/>
    <property type="match status" value="1"/>
</dbReference>
<proteinExistence type="predicted"/>
<dbReference type="Gene3D" id="3.50.30.30">
    <property type="match status" value="1"/>
</dbReference>
<evidence type="ECO:0000256" key="5">
    <source>
        <dbReference type="ARBA" id="ARBA00022692"/>
    </source>
</evidence>
<dbReference type="Pfam" id="PF13639">
    <property type="entry name" value="zf-RING_2"/>
    <property type="match status" value="1"/>
</dbReference>
<evidence type="ECO:0000256" key="7">
    <source>
        <dbReference type="ARBA" id="ARBA00022729"/>
    </source>
</evidence>
<feature type="compositionally biased region" description="Polar residues" evidence="15">
    <location>
        <begin position="295"/>
        <end position="313"/>
    </location>
</feature>
<dbReference type="Proteomes" id="UP000663854">
    <property type="component" value="Unassembled WGS sequence"/>
</dbReference>
<evidence type="ECO:0000256" key="6">
    <source>
        <dbReference type="ARBA" id="ARBA00022723"/>
    </source>
</evidence>
<gene>
    <name evidence="19" type="ORF">JXQ802_LOCUS2583</name>
    <name evidence="20" type="ORF">PYM288_LOCUS5340</name>
</gene>
<keyword evidence="6" id="KW-0479">Metal-binding</keyword>
<evidence type="ECO:0000259" key="18">
    <source>
        <dbReference type="PROSITE" id="PS50089"/>
    </source>
</evidence>
<organism evidence="19 21">
    <name type="scientific">Rotaria sordida</name>
    <dbReference type="NCBI Taxonomy" id="392033"/>
    <lineage>
        <taxon>Eukaryota</taxon>
        <taxon>Metazoa</taxon>
        <taxon>Spiralia</taxon>
        <taxon>Gnathifera</taxon>
        <taxon>Rotifera</taxon>
        <taxon>Eurotatoria</taxon>
        <taxon>Bdelloidea</taxon>
        <taxon>Philodinida</taxon>
        <taxon>Philodinidae</taxon>
        <taxon>Rotaria</taxon>
    </lineage>
</organism>
<dbReference type="GO" id="GO:0061630">
    <property type="term" value="F:ubiquitin protein ligase activity"/>
    <property type="evidence" value="ECO:0007669"/>
    <property type="project" value="UniProtKB-EC"/>
</dbReference>
<comment type="pathway">
    <text evidence="2">Protein modification; protein ubiquitination.</text>
</comment>
<reference evidence="19" key="1">
    <citation type="submission" date="2021-02" db="EMBL/GenBank/DDBJ databases">
        <authorList>
            <person name="Nowell W R."/>
        </authorList>
    </citation>
    <scope>NUCLEOTIDE SEQUENCE</scope>
</reference>
<evidence type="ECO:0000256" key="15">
    <source>
        <dbReference type="SAM" id="MobiDB-lite"/>
    </source>
</evidence>
<keyword evidence="12" id="KW-0325">Glycoprotein</keyword>
<dbReference type="InterPro" id="IPR013083">
    <property type="entry name" value="Znf_RING/FYVE/PHD"/>
</dbReference>
<dbReference type="EC" id="2.3.2.27" evidence="3"/>
<protein>
    <recommendedName>
        <fullName evidence="3">RING-type E3 ubiquitin transferase</fullName>
        <ecNumber evidence="3">2.3.2.27</ecNumber>
    </recommendedName>
</protein>
<accession>A0A813QJ32</accession>
<evidence type="ECO:0000256" key="4">
    <source>
        <dbReference type="ARBA" id="ARBA00022679"/>
    </source>
</evidence>
<evidence type="ECO:0000256" key="1">
    <source>
        <dbReference type="ARBA" id="ARBA00000900"/>
    </source>
</evidence>
<dbReference type="SUPFAM" id="SSF52025">
    <property type="entry name" value="PA domain"/>
    <property type="match status" value="1"/>
</dbReference>
<keyword evidence="7 17" id="KW-0732">Signal</keyword>
<dbReference type="SUPFAM" id="SSF57850">
    <property type="entry name" value="RING/U-box"/>
    <property type="match status" value="1"/>
</dbReference>
<dbReference type="PANTHER" id="PTHR47168">
    <property type="entry name" value="RING ZINC FINGER DOMAIN SUPERFAMILY PROTEIN-RELATED"/>
    <property type="match status" value="1"/>
</dbReference>
<dbReference type="PANTHER" id="PTHR47168:SF1">
    <property type="entry name" value="OS02G0798600 PROTEIN"/>
    <property type="match status" value="1"/>
</dbReference>
<dbReference type="InterPro" id="IPR003137">
    <property type="entry name" value="PA_domain"/>
</dbReference>
<dbReference type="EMBL" id="CAJNOL010000032">
    <property type="protein sequence ID" value="CAF0768385.1"/>
    <property type="molecule type" value="Genomic_DNA"/>
</dbReference>